<reference evidence="3 5" key="2">
    <citation type="submission" date="2019-06" db="EMBL/GenBank/DDBJ databases">
        <title>Genome sequence of Janthinobacterium lividum UCD_MED1.</title>
        <authorList>
            <person name="De Leon M.E."/>
            <person name="Jospin G."/>
        </authorList>
    </citation>
    <scope>NUCLEOTIDE SEQUENCE [LARGE SCALE GENOMIC DNA]</scope>
    <source>
        <strain evidence="3 5">UCD_MED1</strain>
    </source>
</reference>
<dbReference type="eggNOG" id="COG2764">
    <property type="taxonomic scope" value="Bacteria"/>
</dbReference>
<proteinExistence type="predicted"/>
<dbReference type="CDD" id="cd06588">
    <property type="entry name" value="PhnB_like"/>
    <property type="match status" value="1"/>
</dbReference>
<evidence type="ECO:0000313" key="4">
    <source>
        <dbReference type="Proteomes" id="UP000182489"/>
    </source>
</evidence>
<feature type="domain" description="PhnB-like" evidence="1">
    <location>
        <begin position="3"/>
        <end position="132"/>
    </location>
</feature>
<evidence type="ECO:0000313" key="2">
    <source>
        <dbReference type="EMBL" id="SFY21201.1"/>
    </source>
</evidence>
<dbReference type="RefSeq" id="WP_034758858.1">
    <property type="nucleotide sequence ID" value="NZ_FPKH01000007.1"/>
</dbReference>
<evidence type="ECO:0000313" key="3">
    <source>
        <dbReference type="EMBL" id="TNC76608.1"/>
    </source>
</evidence>
<protein>
    <submittedName>
        <fullName evidence="2">PhnB protein</fullName>
    </submittedName>
    <submittedName>
        <fullName evidence="3">VOC family protein</fullName>
    </submittedName>
</protein>
<dbReference type="EMBL" id="FPKH01000007">
    <property type="protein sequence ID" value="SFY21201.1"/>
    <property type="molecule type" value="Genomic_DNA"/>
</dbReference>
<dbReference type="Pfam" id="PF06983">
    <property type="entry name" value="3-dmu-9_3-mt"/>
    <property type="match status" value="1"/>
</dbReference>
<organism evidence="2 4">
    <name type="scientific">Janthinobacterium lividum</name>
    <dbReference type="NCBI Taxonomy" id="29581"/>
    <lineage>
        <taxon>Bacteria</taxon>
        <taxon>Pseudomonadati</taxon>
        <taxon>Pseudomonadota</taxon>
        <taxon>Betaproteobacteria</taxon>
        <taxon>Burkholderiales</taxon>
        <taxon>Oxalobacteraceae</taxon>
        <taxon>Janthinobacterium</taxon>
    </lineage>
</organism>
<dbReference type="InterPro" id="IPR028973">
    <property type="entry name" value="PhnB-like"/>
</dbReference>
<accession>A0A031GE31</accession>
<evidence type="ECO:0000259" key="1">
    <source>
        <dbReference type="Pfam" id="PF06983"/>
    </source>
</evidence>
<dbReference type="Proteomes" id="UP000182489">
    <property type="component" value="Unassembled WGS sequence"/>
</dbReference>
<dbReference type="OrthoDB" id="5293819at2"/>
<gene>
    <name evidence="3" type="ORF">FHI69_13700</name>
    <name evidence="2" type="ORF">SAMN03097694_5150</name>
</gene>
<dbReference type="SUPFAM" id="SSF54593">
    <property type="entry name" value="Glyoxalase/Bleomycin resistance protein/Dihydroxybiphenyl dioxygenase"/>
    <property type="match status" value="1"/>
</dbReference>
<dbReference type="InterPro" id="IPR029068">
    <property type="entry name" value="Glyas_Bleomycin-R_OHBP_Dase"/>
</dbReference>
<dbReference type="EMBL" id="VDGE01000004">
    <property type="protein sequence ID" value="TNC76608.1"/>
    <property type="molecule type" value="Genomic_DNA"/>
</dbReference>
<dbReference type="Proteomes" id="UP000305681">
    <property type="component" value="Unassembled WGS sequence"/>
</dbReference>
<evidence type="ECO:0000313" key="5">
    <source>
        <dbReference type="Proteomes" id="UP000305681"/>
    </source>
</evidence>
<comment type="caution">
    <text evidence="2">The sequence shown here is derived from an EMBL/GenBank/DDBJ whole genome shotgun (WGS) entry which is preliminary data.</text>
</comment>
<dbReference type="Gene3D" id="3.10.180.10">
    <property type="entry name" value="2,3-Dihydroxybiphenyl 1,2-Dioxygenase, domain 1"/>
    <property type="match status" value="1"/>
</dbReference>
<reference evidence="2 4" key="1">
    <citation type="submission" date="2016-11" db="EMBL/GenBank/DDBJ databases">
        <authorList>
            <person name="Varghese N."/>
            <person name="Submissions S."/>
        </authorList>
    </citation>
    <scope>NUCLEOTIDE SEQUENCE [LARGE SCALE GENOMIC DNA]</scope>
    <source>
        <strain evidence="2 4">NFR18</strain>
    </source>
</reference>
<sequence>MRIEPYLQFNGNCAQALEYYRQHLHGTDLCLMPFRGTPGQEQVKEDWYDKIMHGSVQLGPTMLMGSDGGCTEDGAKGMHGSSICLTVDTPEEAERAFDALARDGTIQMPMEETFWAKRFGMLKDQFGVAWMVNCLKEPA</sequence>
<dbReference type="AlphaFoldDB" id="A0A031GE31"/>
<dbReference type="PANTHER" id="PTHR33990:SF1">
    <property type="entry name" value="PROTEIN YJDN"/>
    <property type="match status" value="1"/>
</dbReference>
<dbReference type="PANTHER" id="PTHR33990">
    <property type="entry name" value="PROTEIN YJDN-RELATED"/>
    <property type="match status" value="1"/>
</dbReference>
<name>A0A031GE31_9BURK</name>